<dbReference type="InterPro" id="IPR008928">
    <property type="entry name" value="6-hairpin_glycosidase_sf"/>
</dbReference>
<feature type="signal peptide" evidence="5">
    <location>
        <begin position="1"/>
        <end position="30"/>
    </location>
</feature>
<dbReference type="Proteomes" id="UP000306229">
    <property type="component" value="Chromosome"/>
</dbReference>
<feature type="binding site" evidence="4">
    <location>
        <position position="256"/>
    </location>
    <ligand>
        <name>substrate</name>
    </ligand>
</feature>
<protein>
    <submittedName>
        <fullName evidence="6">Glucuronyl hydrolase</fullName>
    </submittedName>
</protein>
<dbReference type="PROSITE" id="PS51257">
    <property type="entry name" value="PROKAR_LIPOPROTEIN"/>
    <property type="match status" value="1"/>
</dbReference>
<feature type="binding site" evidence="4">
    <location>
        <position position="244"/>
    </location>
    <ligand>
        <name>substrate</name>
    </ligand>
</feature>
<feature type="binding site" evidence="4">
    <location>
        <position position="260"/>
    </location>
    <ligand>
        <name>substrate</name>
    </ligand>
</feature>
<evidence type="ECO:0000256" key="5">
    <source>
        <dbReference type="SAM" id="SignalP"/>
    </source>
</evidence>
<dbReference type="AlphaFoldDB" id="A0A5B7TYT5"/>
<evidence type="ECO:0000256" key="4">
    <source>
        <dbReference type="PIRSR" id="PIRSR610905-2"/>
    </source>
</evidence>
<dbReference type="GO" id="GO:0000272">
    <property type="term" value="P:polysaccharide catabolic process"/>
    <property type="evidence" value="ECO:0007669"/>
    <property type="project" value="TreeGrafter"/>
</dbReference>
<dbReference type="Gene3D" id="1.50.10.10">
    <property type="match status" value="1"/>
</dbReference>
<dbReference type="OrthoDB" id="428577at2"/>
<sequence length="400" mass="46144">MNKPLKKVNFLIIIKLLICTTLLFTSCKTATKEKNNEQITTDSLLTIRYQKIVNYPVKDDAFPRSMDATSKEVRLVKSNDWTSGFYPGNLWQLFKLTNQNTYKEKANDWTAFMEDQKFNAGTHDMGFKMYCSFGEGYEVTNNENYKDILITSAKTLATRFNKNVGALRSWDFNKDIWEFPVIIDNMMNLELLFEATKMSGDSIYHKIAVKHANTTLKNQFRADNSVNHVVVYDTINGNVKMKVTHQGFNDESSWARGQSWAIYGFTMAYRYTKDPAYLTQAEATATFFMEHPNLPEDGIPYWDFNHPDIPNVPRDVSAATIFASALFEMYNFTKNEGYLNFSNKILANLQTPNYILDKDIEAPFILNHSTGNGPKNDEMDVPINYADYYFLEALLRKKEL</sequence>
<dbReference type="RefSeq" id="WP_138951624.1">
    <property type="nucleotide sequence ID" value="NZ_CP040749.1"/>
</dbReference>
<evidence type="ECO:0000256" key="2">
    <source>
        <dbReference type="ARBA" id="ARBA00038358"/>
    </source>
</evidence>
<evidence type="ECO:0000313" key="7">
    <source>
        <dbReference type="Proteomes" id="UP000306229"/>
    </source>
</evidence>
<dbReference type="EMBL" id="CP040749">
    <property type="protein sequence ID" value="QCX40534.1"/>
    <property type="molecule type" value="Genomic_DNA"/>
</dbReference>
<dbReference type="PANTHER" id="PTHR36845">
    <property type="entry name" value="HYDROLASE, PUTATIVE (AFU_ORTHOLOGUE AFUA_7G05090)-RELATED"/>
    <property type="match status" value="1"/>
</dbReference>
<feature type="active site" description="Nucleophile" evidence="3">
    <location>
        <position position="124"/>
    </location>
</feature>
<feature type="chain" id="PRO_5022945706" evidence="5">
    <location>
        <begin position="31"/>
        <end position="400"/>
    </location>
</feature>
<dbReference type="GO" id="GO:0052757">
    <property type="term" value="F:chondroitin hydrolase activity"/>
    <property type="evidence" value="ECO:0007669"/>
    <property type="project" value="TreeGrafter"/>
</dbReference>
<comment type="similarity">
    <text evidence="2">Belongs to the glycosyl hydrolase 88 family.</text>
</comment>
<gene>
    <name evidence="6" type="ORF">FF125_19575</name>
</gene>
<keyword evidence="1 6" id="KW-0378">Hydrolase</keyword>
<name>A0A5B7TYT5_9FLAO</name>
<evidence type="ECO:0000256" key="1">
    <source>
        <dbReference type="ARBA" id="ARBA00022801"/>
    </source>
</evidence>
<dbReference type="Pfam" id="PF07470">
    <property type="entry name" value="Glyco_hydro_88"/>
    <property type="match status" value="1"/>
</dbReference>
<reference evidence="6 7" key="1">
    <citation type="submission" date="2019-05" db="EMBL/GenBank/DDBJ databases">
        <title>Algicella ahnfeltiae gen. nov., sp. nov., a novel marine bacterium of the family Flavobacteriaceae isolated from a red alga.</title>
        <authorList>
            <person name="Nedashkovskaya O.I."/>
            <person name="Kukhlevskiy A.D."/>
            <person name="Kim S.-G."/>
            <person name="Zhukova N.V."/>
            <person name="Mikhailov V.V."/>
        </authorList>
    </citation>
    <scope>NUCLEOTIDE SEQUENCE [LARGE SCALE GENOMIC DNA]</scope>
    <source>
        <strain evidence="6 7">10Alg115</strain>
    </source>
</reference>
<evidence type="ECO:0000313" key="6">
    <source>
        <dbReference type="EMBL" id="QCX40534.1"/>
    </source>
</evidence>
<keyword evidence="7" id="KW-1185">Reference proteome</keyword>
<dbReference type="KEGG" id="fbe:FF125_19575"/>
<accession>A0A5B7TYT5</accession>
<dbReference type="InterPro" id="IPR010905">
    <property type="entry name" value="Glyco_hydro_88"/>
</dbReference>
<keyword evidence="5" id="KW-0732">Signal</keyword>
<feature type="binding site" evidence="4">
    <location>
        <position position="184"/>
    </location>
    <ligand>
        <name>substrate</name>
    </ligand>
</feature>
<dbReference type="PANTHER" id="PTHR36845:SF1">
    <property type="entry name" value="HYDROLASE, PUTATIVE (AFU_ORTHOLOGUE AFUA_7G05090)-RELATED"/>
    <property type="match status" value="1"/>
</dbReference>
<dbReference type="SUPFAM" id="SSF48208">
    <property type="entry name" value="Six-hairpin glycosidases"/>
    <property type="match status" value="1"/>
</dbReference>
<feature type="active site" description="Proton donor" evidence="3">
    <location>
        <position position="184"/>
    </location>
</feature>
<organism evidence="6 7">
    <name type="scientific">Aureibaculum algae</name>
    <dbReference type="NCBI Taxonomy" id="2584122"/>
    <lineage>
        <taxon>Bacteria</taxon>
        <taxon>Pseudomonadati</taxon>
        <taxon>Bacteroidota</taxon>
        <taxon>Flavobacteriia</taxon>
        <taxon>Flavobacteriales</taxon>
        <taxon>Flavobacteriaceae</taxon>
        <taxon>Aureibaculum</taxon>
    </lineage>
</organism>
<feature type="binding site" evidence="4">
    <location>
        <position position="124"/>
    </location>
    <ligand>
        <name>substrate</name>
    </ligand>
</feature>
<dbReference type="InterPro" id="IPR052369">
    <property type="entry name" value="UG_Glycosaminoglycan_Hydrolase"/>
</dbReference>
<proteinExistence type="inferred from homology"/>
<evidence type="ECO:0000256" key="3">
    <source>
        <dbReference type="PIRSR" id="PIRSR610905-1"/>
    </source>
</evidence>
<dbReference type="InterPro" id="IPR012341">
    <property type="entry name" value="6hp_glycosidase-like_sf"/>
</dbReference>